<reference evidence="1" key="1">
    <citation type="submission" date="2014-09" db="EMBL/GenBank/DDBJ databases">
        <authorList>
            <person name="Magalhaes I.L.F."/>
            <person name="Oliveira U."/>
            <person name="Santos F.R."/>
            <person name="Vidigal T.H.D.A."/>
            <person name="Brescovit A.D."/>
            <person name="Santos A.J."/>
        </authorList>
    </citation>
    <scope>NUCLEOTIDE SEQUENCE</scope>
    <source>
        <tissue evidence="1">Shoot tissue taken approximately 20 cm above the soil surface</tissue>
    </source>
</reference>
<evidence type="ECO:0000313" key="1">
    <source>
        <dbReference type="EMBL" id="JAE16191.1"/>
    </source>
</evidence>
<reference evidence="1" key="2">
    <citation type="journal article" date="2015" name="Data Brief">
        <title>Shoot transcriptome of the giant reed, Arundo donax.</title>
        <authorList>
            <person name="Barrero R.A."/>
            <person name="Guerrero F.D."/>
            <person name="Moolhuijzen P."/>
            <person name="Goolsby J.A."/>
            <person name="Tidwell J."/>
            <person name="Bellgard S.E."/>
            <person name="Bellgard M.I."/>
        </authorList>
    </citation>
    <scope>NUCLEOTIDE SEQUENCE</scope>
    <source>
        <tissue evidence="1">Shoot tissue taken approximately 20 cm above the soil surface</tissue>
    </source>
</reference>
<dbReference type="EMBL" id="GBRH01181705">
    <property type="protein sequence ID" value="JAE16191.1"/>
    <property type="molecule type" value="Transcribed_RNA"/>
</dbReference>
<proteinExistence type="predicted"/>
<accession>A0A0A9G0X8</accession>
<name>A0A0A9G0X8_ARUDO</name>
<sequence length="54" mass="5732">MSAAMFNQIYVFCFTTSFCLELSMIWSSLSGRALIASAASFACSAASNLVLSIP</sequence>
<dbReference type="AlphaFoldDB" id="A0A0A9G0X8"/>
<protein>
    <submittedName>
        <fullName evidence="1">Uncharacterized protein</fullName>
    </submittedName>
</protein>
<organism evidence="1">
    <name type="scientific">Arundo donax</name>
    <name type="common">Giant reed</name>
    <name type="synonym">Donax arundinaceus</name>
    <dbReference type="NCBI Taxonomy" id="35708"/>
    <lineage>
        <taxon>Eukaryota</taxon>
        <taxon>Viridiplantae</taxon>
        <taxon>Streptophyta</taxon>
        <taxon>Embryophyta</taxon>
        <taxon>Tracheophyta</taxon>
        <taxon>Spermatophyta</taxon>
        <taxon>Magnoliopsida</taxon>
        <taxon>Liliopsida</taxon>
        <taxon>Poales</taxon>
        <taxon>Poaceae</taxon>
        <taxon>PACMAD clade</taxon>
        <taxon>Arundinoideae</taxon>
        <taxon>Arundineae</taxon>
        <taxon>Arundo</taxon>
    </lineage>
</organism>